<dbReference type="Proteomes" id="UP000318878">
    <property type="component" value="Unassembled WGS sequence"/>
</dbReference>
<comment type="caution">
    <text evidence="2">The sequence shown here is derived from an EMBL/GenBank/DDBJ whole genome shotgun (WGS) entry which is preliminary data.</text>
</comment>
<dbReference type="AlphaFoldDB" id="A0A5C5UVQ0"/>
<keyword evidence="3" id="KW-1185">Reference proteome</keyword>
<evidence type="ECO:0000313" key="2">
    <source>
        <dbReference type="EMBL" id="TWT29919.1"/>
    </source>
</evidence>
<sequence length="380" mass="41384" precursor="true">MRSSVFVLMAAMLASPAFAEDASTSPTQGDGFFAGSADRLSWPYGSPPVYRVSDMATEVAPVSFETQLTSSCDCQRCIPCGFDTCCCDQRWAHRTGGFGELLYLRARDAEVAYAQIRDGATPFGRTGTVDPSYSTGFRVGFWSAWDCRSSLGVSYTGFDSSTNDELITDAPLSIASLVIHPSSVAAGSTGLEANASLDVSFDQIDITYRRIWGVTENASVNWLAGVRYGRIQQQFQSEISVNGTTTVQSELDFDGVGFTLGFDAERYAPCNGFLIYSKGNAAFLAGEFRGDYTQFDSTDPLEVQTNWQAGRIVPVLDLELGVGWQGCNNHLRVTTGYVVQSWFNTVSTDAWIQGVQNSNFVGLNNAMTFDGLTAKIEYVW</sequence>
<proteinExistence type="predicted"/>
<keyword evidence="1" id="KW-0732">Signal</keyword>
<feature type="chain" id="PRO_5022784295" evidence="1">
    <location>
        <begin position="20"/>
        <end position="380"/>
    </location>
</feature>
<gene>
    <name evidence="2" type="ORF">Enr8_45750</name>
</gene>
<dbReference type="Pfam" id="PF05150">
    <property type="entry name" value="Legionella_OMP"/>
    <property type="match status" value="1"/>
</dbReference>
<feature type="signal peptide" evidence="1">
    <location>
        <begin position="1"/>
        <end position="19"/>
    </location>
</feature>
<evidence type="ECO:0000313" key="3">
    <source>
        <dbReference type="Proteomes" id="UP000318878"/>
    </source>
</evidence>
<dbReference type="InterPro" id="IPR007825">
    <property type="entry name" value="Major_OMP_Legionella"/>
</dbReference>
<organism evidence="2 3">
    <name type="scientific">Blastopirellula retiformator</name>
    <dbReference type="NCBI Taxonomy" id="2527970"/>
    <lineage>
        <taxon>Bacteria</taxon>
        <taxon>Pseudomonadati</taxon>
        <taxon>Planctomycetota</taxon>
        <taxon>Planctomycetia</taxon>
        <taxon>Pirellulales</taxon>
        <taxon>Pirellulaceae</taxon>
        <taxon>Blastopirellula</taxon>
    </lineage>
</organism>
<dbReference type="EMBL" id="SJPF01000006">
    <property type="protein sequence ID" value="TWT29919.1"/>
    <property type="molecule type" value="Genomic_DNA"/>
</dbReference>
<name>A0A5C5UVQ0_9BACT</name>
<dbReference type="OrthoDB" id="271806at2"/>
<dbReference type="RefSeq" id="WP_146436057.1">
    <property type="nucleotide sequence ID" value="NZ_SJPF01000006.1"/>
</dbReference>
<evidence type="ECO:0000256" key="1">
    <source>
        <dbReference type="SAM" id="SignalP"/>
    </source>
</evidence>
<protein>
    <submittedName>
        <fullName evidence="2">Uncharacterized protein</fullName>
    </submittedName>
</protein>
<reference evidence="2 3" key="1">
    <citation type="submission" date="2019-02" db="EMBL/GenBank/DDBJ databases">
        <title>Deep-cultivation of Planctomycetes and their phenomic and genomic characterization uncovers novel biology.</title>
        <authorList>
            <person name="Wiegand S."/>
            <person name="Jogler M."/>
            <person name="Boedeker C."/>
            <person name="Pinto D."/>
            <person name="Vollmers J."/>
            <person name="Rivas-Marin E."/>
            <person name="Kohn T."/>
            <person name="Peeters S.H."/>
            <person name="Heuer A."/>
            <person name="Rast P."/>
            <person name="Oberbeckmann S."/>
            <person name="Bunk B."/>
            <person name="Jeske O."/>
            <person name="Meyerdierks A."/>
            <person name="Storesund J.E."/>
            <person name="Kallscheuer N."/>
            <person name="Luecker S."/>
            <person name="Lage O.M."/>
            <person name="Pohl T."/>
            <person name="Merkel B.J."/>
            <person name="Hornburger P."/>
            <person name="Mueller R.-W."/>
            <person name="Bruemmer F."/>
            <person name="Labrenz M."/>
            <person name="Spormann A.M."/>
            <person name="Op Den Camp H."/>
            <person name="Overmann J."/>
            <person name="Amann R."/>
            <person name="Jetten M.S.M."/>
            <person name="Mascher T."/>
            <person name="Medema M.H."/>
            <person name="Devos D.P."/>
            <person name="Kaster A.-K."/>
            <person name="Ovreas L."/>
            <person name="Rohde M."/>
            <person name="Galperin M.Y."/>
            <person name="Jogler C."/>
        </authorList>
    </citation>
    <scope>NUCLEOTIDE SEQUENCE [LARGE SCALE GENOMIC DNA]</scope>
    <source>
        <strain evidence="2 3">Enr8</strain>
    </source>
</reference>
<accession>A0A5C5UVQ0</accession>